<evidence type="ECO:0000256" key="4">
    <source>
        <dbReference type="ARBA" id="ARBA00038054"/>
    </source>
</evidence>
<evidence type="ECO:0000313" key="6">
    <source>
        <dbReference type="EMBL" id="ROR34422.1"/>
    </source>
</evidence>
<dbReference type="InterPro" id="IPR002563">
    <property type="entry name" value="Flavin_Rdtase-like_dom"/>
</dbReference>
<dbReference type="SMART" id="SM00903">
    <property type="entry name" value="Flavin_Reduct"/>
    <property type="match status" value="1"/>
</dbReference>
<dbReference type="OrthoDB" id="9794638at2"/>
<feature type="domain" description="Flavin reductase like" evidence="5">
    <location>
        <begin position="19"/>
        <end position="175"/>
    </location>
</feature>
<dbReference type="PANTHER" id="PTHR33798">
    <property type="entry name" value="FLAVOPROTEIN OXYGENASE"/>
    <property type="match status" value="1"/>
</dbReference>
<protein>
    <submittedName>
        <fullName evidence="6">Flavin reductase (DIM6/NTAB) family NADH-FMN oxidoreductase RutF</fullName>
    </submittedName>
</protein>
<dbReference type="InterPro" id="IPR012349">
    <property type="entry name" value="Split_barrel_FMN-bd"/>
</dbReference>
<evidence type="ECO:0000256" key="2">
    <source>
        <dbReference type="ARBA" id="ARBA00022630"/>
    </source>
</evidence>
<comment type="similarity">
    <text evidence="4">Belongs to the flavoredoxin family.</text>
</comment>
<dbReference type="PANTHER" id="PTHR33798:SF5">
    <property type="entry name" value="FLAVIN REDUCTASE LIKE DOMAIN-CONTAINING PROTEIN"/>
    <property type="match status" value="1"/>
</dbReference>
<dbReference type="Proteomes" id="UP000276634">
    <property type="component" value="Unassembled WGS sequence"/>
</dbReference>
<name>A0A3N1Y9X1_9GAMM</name>
<sequence length="205" mass="22745">MYVDLDALAPDQVYFTLTQTVIPRPIAWVLTGNADGSLNLAPFSYFNAVASDPPLVMLSIGRKPTDGGPKDTCRNIAERGRFVIHIAHRELLDALNESSATLPYGESELERLGLALEPFEGFDLPRLAACRIAMACERFAIHEIGAAPQALILGRVRRIWYDDAVAEHDPRGRLVVHAERVDPIARLGASEYVTFGAIERRRRPR</sequence>
<dbReference type="Pfam" id="PF01613">
    <property type="entry name" value="Flavin_Reduct"/>
    <property type="match status" value="1"/>
</dbReference>
<evidence type="ECO:0000313" key="7">
    <source>
        <dbReference type="Proteomes" id="UP000276634"/>
    </source>
</evidence>
<comment type="caution">
    <text evidence="6">The sequence shown here is derived from an EMBL/GenBank/DDBJ whole genome shotgun (WGS) entry which is preliminary data.</text>
</comment>
<dbReference type="SUPFAM" id="SSF50475">
    <property type="entry name" value="FMN-binding split barrel"/>
    <property type="match status" value="1"/>
</dbReference>
<dbReference type="GO" id="GO:0016646">
    <property type="term" value="F:oxidoreductase activity, acting on the CH-NH group of donors, NAD or NADP as acceptor"/>
    <property type="evidence" value="ECO:0007669"/>
    <property type="project" value="UniProtKB-ARBA"/>
</dbReference>
<keyword evidence="7" id="KW-1185">Reference proteome</keyword>
<organism evidence="6 7">
    <name type="scientific">Inmirania thermothiophila</name>
    <dbReference type="NCBI Taxonomy" id="1750597"/>
    <lineage>
        <taxon>Bacteria</taxon>
        <taxon>Pseudomonadati</taxon>
        <taxon>Pseudomonadota</taxon>
        <taxon>Gammaproteobacteria</taxon>
        <taxon>Chromatiales</taxon>
        <taxon>Ectothiorhodospiraceae</taxon>
        <taxon>Inmirania</taxon>
    </lineage>
</organism>
<keyword evidence="3" id="KW-0288">FMN</keyword>
<comment type="cofactor">
    <cofactor evidence="1">
        <name>FMN</name>
        <dbReference type="ChEBI" id="CHEBI:58210"/>
    </cofactor>
</comment>
<evidence type="ECO:0000256" key="1">
    <source>
        <dbReference type="ARBA" id="ARBA00001917"/>
    </source>
</evidence>
<dbReference type="GO" id="GO:0010181">
    <property type="term" value="F:FMN binding"/>
    <property type="evidence" value="ECO:0007669"/>
    <property type="project" value="InterPro"/>
</dbReference>
<evidence type="ECO:0000259" key="5">
    <source>
        <dbReference type="SMART" id="SM00903"/>
    </source>
</evidence>
<gene>
    <name evidence="6" type="ORF">EDC57_0319</name>
</gene>
<accession>A0A3N1Y9X1</accession>
<dbReference type="AlphaFoldDB" id="A0A3N1Y9X1"/>
<proteinExistence type="inferred from homology"/>
<dbReference type="RefSeq" id="WP_123399576.1">
    <property type="nucleotide sequence ID" value="NZ_RJVI01000001.1"/>
</dbReference>
<dbReference type="Gene3D" id="2.30.110.10">
    <property type="entry name" value="Electron Transport, Fmn-binding Protein, Chain A"/>
    <property type="match status" value="1"/>
</dbReference>
<evidence type="ECO:0000256" key="3">
    <source>
        <dbReference type="ARBA" id="ARBA00022643"/>
    </source>
</evidence>
<reference evidence="6 7" key="1">
    <citation type="submission" date="2018-11" db="EMBL/GenBank/DDBJ databases">
        <title>Genomic Encyclopedia of Type Strains, Phase IV (KMG-IV): sequencing the most valuable type-strain genomes for metagenomic binning, comparative biology and taxonomic classification.</title>
        <authorList>
            <person name="Goeker M."/>
        </authorList>
    </citation>
    <scope>NUCLEOTIDE SEQUENCE [LARGE SCALE GENOMIC DNA]</scope>
    <source>
        <strain evidence="6 7">DSM 100275</strain>
    </source>
</reference>
<keyword evidence="2" id="KW-0285">Flavoprotein</keyword>
<dbReference type="EMBL" id="RJVI01000001">
    <property type="protein sequence ID" value="ROR34422.1"/>
    <property type="molecule type" value="Genomic_DNA"/>
</dbReference>